<dbReference type="Proteomes" id="UP000321479">
    <property type="component" value="Chromosome"/>
</dbReference>
<dbReference type="Pfam" id="PF03458">
    <property type="entry name" value="Gly_transporter"/>
    <property type="match status" value="2"/>
</dbReference>
<comment type="similarity">
    <text evidence="2">Belongs to the UPF0126 family.</text>
</comment>
<feature type="transmembrane region" description="Helical" evidence="7">
    <location>
        <begin position="31"/>
        <end position="52"/>
    </location>
</feature>
<dbReference type="PANTHER" id="PTHR30506:SF3">
    <property type="entry name" value="UPF0126 INNER MEMBRANE PROTEIN YADS-RELATED"/>
    <property type="match status" value="1"/>
</dbReference>
<gene>
    <name evidence="9" type="ORF">FRZ54_22860</name>
</gene>
<keyword evidence="4 7" id="KW-0812">Transmembrane</keyword>
<dbReference type="AlphaFoldDB" id="A0A5B8V319"/>
<feature type="transmembrane region" description="Helical" evidence="7">
    <location>
        <begin position="150"/>
        <end position="166"/>
    </location>
</feature>
<dbReference type="OrthoDB" id="9791874at2"/>
<evidence type="ECO:0000256" key="3">
    <source>
        <dbReference type="ARBA" id="ARBA00022475"/>
    </source>
</evidence>
<comment type="subcellular location">
    <subcellularLocation>
        <location evidence="1">Cell membrane</location>
        <topology evidence="1">Multi-pass membrane protein</topology>
    </subcellularLocation>
</comment>
<dbReference type="PANTHER" id="PTHR30506">
    <property type="entry name" value="INNER MEMBRANE PROTEIN"/>
    <property type="match status" value="1"/>
</dbReference>
<dbReference type="GO" id="GO:0005886">
    <property type="term" value="C:plasma membrane"/>
    <property type="evidence" value="ECO:0007669"/>
    <property type="project" value="UniProtKB-SubCell"/>
</dbReference>
<keyword evidence="3" id="KW-1003">Cell membrane</keyword>
<keyword evidence="5 7" id="KW-1133">Transmembrane helix</keyword>
<reference evidence="9 10" key="1">
    <citation type="journal article" date="2017" name="Curr. Microbiol.">
        <title>Mucilaginibacter ginsenosidivorans sp. nov., Isolated from Soil of Ginseng Field.</title>
        <authorList>
            <person name="Kim M.M."/>
            <person name="Siddiqi M.Z."/>
            <person name="Im W.T."/>
        </authorList>
    </citation>
    <scope>NUCLEOTIDE SEQUENCE [LARGE SCALE GENOMIC DNA]</scope>
    <source>
        <strain evidence="9 10">Gsoil 3017</strain>
    </source>
</reference>
<protein>
    <submittedName>
        <fullName evidence="9">Trimeric intracellular cation channel family protein</fullName>
    </submittedName>
</protein>
<evidence type="ECO:0000313" key="10">
    <source>
        <dbReference type="Proteomes" id="UP000321479"/>
    </source>
</evidence>
<evidence type="ECO:0000256" key="7">
    <source>
        <dbReference type="SAM" id="Phobius"/>
    </source>
</evidence>
<evidence type="ECO:0000256" key="4">
    <source>
        <dbReference type="ARBA" id="ARBA00022692"/>
    </source>
</evidence>
<dbReference type="InterPro" id="IPR005115">
    <property type="entry name" value="Gly_transporter"/>
</dbReference>
<keyword evidence="10" id="KW-1185">Reference proteome</keyword>
<feature type="transmembrane region" description="Helical" evidence="7">
    <location>
        <begin position="119"/>
        <end position="138"/>
    </location>
</feature>
<proteinExistence type="inferred from homology"/>
<dbReference type="EMBL" id="CP042436">
    <property type="protein sequence ID" value="QEC65754.1"/>
    <property type="molecule type" value="Genomic_DNA"/>
</dbReference>
<name>A0A5B8V319_9SPHI</name>
<evidence type="ECO:0000256" key="6">
    <source>
        <dbReference type="ARBA" id="ARBA00023136"/>
    </source>
</evidence>
<feature type="transmembrane region" description="Helical" evidence="7">
    <location>
        <begin position="7"/>
        <end position="25"/>
    </location>
</feature>
<feature type="domain" description="Glycine transporter" evidence="8">
    <location>
        <begin position="8"/>
        <end position="81"/>
    </location>
</feature>
<organism evidence="9 10">
    <name type="scientific">Mucilaginibacter ginsenosidivorans</name>
    <dbReference type="NCBI Taxonomy" id="398053"/>
    <lineage>
        <taxon>Bacteria</taxon>
        <taxon>Pseudomonadati</taxon>
        <taxon>Bacteroidota</taxon>
        <taxon>Sphingobacteriia</taxon>
        <taxon>Sphingobacteriales</taxon>
        <taxon>Sphingobacteriaceae</taxon>
        <taxon>Mucilaginibacter</taxon>
    </lineage>
</organism>
<evidence type="ECO:0000256" key="1">
    <source>
        <dbReference type="ARBA" id="ARBA00004651"/>
    </source>
</evidence>
<keyword evidence="6 7" id="KW-0472">Membrane</keyword>
<evidence type="ECO:0000256" key="2">
    <source>
        <dbReference type="ARBA" id="ARBA00008193"/>
    </source>
</evidence>
<accession>A0A5B8V319</accession>
<evidence type="ECO:0000313" key="9">
    <source>
        <dbReference type="EMBL" id="QEC65754.1"/>
    </source>
</evidence>
<evidence type="ECO:0000259" key="8">
    <source>
        <dbReference type="Pfam" id="PF03458"/>
    </source>
</evidence>
<dbReference type="KEGG" id="mgin:FRZ54_22860"/>
<feature type="transmembrane region" description="Helical" evidence="7">
    <location>
        <begin position="64"/>
        <end position="84"/>
    </location>
</feature>
<feature type="domain" description="Glycine transporter" evidence="8">
    <location>
        <begin position="93"/>
        <end position="165"/>
    </location>
</feature>
<feature type="transmembrane region" description="Helical" evidence="7">
    <location>
        <begin position="173"/>
        <end position="192"/>
    </location>
</feature>
<evidence type="ECO:0000256" key="5">
    <source>
        <dbReference type="ARBA" id="ARBA00022989"/>
    </source>
</evidence>
<sequence length="201" mass="21589">MINISPAIEIAGTVAFAVSGSYSAMLKRLDVFGVLIMGFVTAIGGGTIRDVMIGDTPVAWMRDYRLLLIILGTVIATILFKKYIKTLKTTLFLFDALGLGLFTIIGTQKGIAAGLNPGVCVALGTITGCFGGVIRDILLNDIPLIFRKEIYATACIVGGTLYVLLVDHMDPQLVKIIAVVMVCAIRIVAVRYKLSLPKFYA</sequence>